<dbReference type="EMBL" id="RBTH01000392">
    <property type="protein sequence ID" value="RMT38622.1"/>
    <property type="molecule type" value="Genomic_DNA"/>
</dbReference>
<dbReference type="SMART" id="SM00387">
    <property type="entry name" value="HATPase_c"/>
    <property type="match status" value="1"/>
</dbReference>
<dbReference type="Pfam" id="PF02518">
    <property type="entry name" value="HATPase_c"/>
    <property type="match status" value="1"/>
</dbReference>
<dbReference type="Gene3D" id="3.30.565.10">
    <property type="entry name" value="Histidine kinase-like ATPase, C-terminal domain"/>
    <property type="match status" value="2"/>
</dbReference>
<sequence length="976" mass="109348">MSNSVAFQTRARTIDHLGREQIADVPTAVSELWKNAYDAYAHKVALHIHGGERPVGVIIDDGHGMTMAQFVEKWLVVGTESKAGNDNVPLALRNGLPVRPKQGQKGIGRLSVAALGSTVLVVSKQAGKPYVCCLIDWRLFENPYLLMQDITLPVVEFEDTSQLSKLVPTMLSELLENLHGESGSEGRAIRLKTAWEDFDRSQIDNKAPTISPTEQIRKSLSNYAFLERHLSDWDVWRGDADSGTAMVMTELNAALSCWVIDPRNVTDEVESMRASLVRTLSGFSDPYVKNEDVLKYQVVVHEGERSKVVVGAIEGYGIEYLHSLDHCIEGDVDEYGVFRGRVRAFGKFQGEVELTPSHPVPTAPRERVGPFSICIGTYEGNTRSSTLPPAMHAQVVARAESHSGLNIYRDGLRVMPYGRPENDFFKIEERRQMNAGREFWASRRSFGRIALTRSNNPNLRDKAGREGVIDNSASRAIQMLVVDLLKVTARRYFGSDYELRDEIIGEIQAENDAAAAKAKSARSGQLNSFRKIVRELSPVLVESVEHLKLVEKDLDEIILRNNAEDLWAISGRVDALQDKRADLKLPPKPKNLGKFEERYRDFRSSFTDFSERIEAIKGLWAAETERLNARPPIDVARSKLGSNQKFISDRLIRWKRSILDALKSEIERIEDAVNENQKEFYKKSAPLLSDVENARTPLLTVLKEMDSIRDDLILRFSDQYDPYIRSLRQLSEGVDLDGVFAYAGARTETLEKKLEQIEGLAQIGVSVEILSHELHSLDRRLEVGLKSLPQDIQLSAAFIAANDARAELVERLSFLSKLQVSGSDIKQEITGLDIESYLRAFFGNALEISNVTLAVTSDFKSIAFTEYPSRIFPVFINLVNNSLYWVANRDVRIVQLAVVNGAIILSDTGPGIDPDDVENLFELFFTRRVRGRGVGLYLCRQTLAAGGHKISYAEDEAFKLLSGANFIINLRNGFDV</sequence>
<dbReference type="Proteomes" id="UP000268096">
    <property type="component" value="Unassembled WGS sequence"/>
</dbReference>
<dbReference type="PROSITE" id="PS50109">
    <property type="entry name" value="HIS_KIN"/>
    <property type="match status" value="1"/>
</dbReference>
<dbReference type="InterPro" id="IPR003594">
    <property type="entry name" value="HATPase_dom"/>
</dbReference>
<proteinExistence type="predicted"/>
<name>A0A0N8ST39_PSESX</name>
<reference evidence="1 2" key="1">
    <citation type="submission" date="2018-08" db="EMBL/GenBank/DDBJ databases">
        <title>Recombination of ecologically and evolutionarily significant loci maintains genetic cohesion in the Pseudomonas syringae species complex.</title>
        <authorList>
            <person name="Dillon M."/>
            <person name="Thakur S."/>
            <person name="Almeida R.N.D."/>
            <person name="Weir B.S."/>
            <person name="Guttman D.S."/>
        </authorList>
    </citation>
    <scope>NUCLEOTIDE SEQUENCE [LARGE SCALE GENOMIC DNA]</scope>
    <source>
        <strain evidence="1 2">ICMP 16926</strain>
    </source>
</reference>
<organism evidence="1 2">
    <name type="scientific">Pseudomonas syringae pv. solidagae</name>
    <dbReference type="NCBI Taxonomy" id="264458"/>
    <lineage>
        <taxon>Bacteria</taxon>
        <taxon>Pseudomonadati</taxon>
        <taxon>Pseudomonadota</taxon>
        <taxon>Gammaproteobacteria</taxon>
        <taxon>Pseudomonadales</taxon>
        <taxon>Pseudomonadaceae</taxon>
        <taxon>Pseudomonas</taxon>
        <taxon>Pseudomonas syringae</taxon>
    </lineage>
</organism>
<gene>
    <name evidence="1" type="ORF">ALP48_04180</name>
</gene>
<protein>
    <submittedName>
        <fullName evidence="1">Histidine kinase</fullName>
    </submittedName>
</protein>
<dbReference type="InterPro" id="IPR036890">
    <property type="entry name" value="HATPase_C_sf"/>
</dbReference>
<accession>A0A0N8ST39</accession>
<keyword evidence="1" id="KW-0418">Kinase</keyword>
<evidence type="ECO:0000313" key="2">
    <source>
        <dbReference type="Proteomes" id="UP000268096"/>
    </source>
</evidence>
<dbReference type="SUPFAM" id="SSF55874">
    <property type="entry name" value="ATPase domain of HSP90 chaperone/DNA topoisomerase II/histidine kinase"/>
    <property type="match status" value="2"/>
</dbReference>
<dbReference type="AlphaFoldDB" id="A0A0N8ST39"/>
<dbReference type="InterPro" id="IPR005467">
    <property type="entry name" value="His_kinase_dom"/>
</dbReference>
<dbReference type="GO" id="GO:0016301">
    <property type="term" value="F:kinase activity"/>
    <property type="evidence" value="ECO:0007669"/>
    <property type="project" value="UniProtKB-KW"/>
</dbReference>
<dbReference type="Pfam" id="PF13589">
    <property type="entry name" value="HATPase_c_3"/>
    <property type="match status" value="1"/>
</dbReference>
<keyword evidence="1" id="KW-0808">Transferase</keyword>
<dbReference type="RefSeq" id="WP_082334003.1">
    <property type="nucleotide sequence ID" value="NZ_LJRH01000255.1"/>
</dbReference>
<evidence type="ECO:0000313" key="1">
    <source>
        <dbReference type="EMBL" id="RMT38622.1"/>
    </source>
</evidence>
<comment type="caution">
    <text evidence="1">The sequence shown here is derived from an EMBL/GenBank/DDBJ whole genome shotgun (WGS) entry which is preliminary data.</text>
</comment>